<dbReference type="EMBL" id="FXAK01000001">
    <property type="protein sequence ID" value="SMF21793.1"/>
    <property type="molecule type" value="Genomic_DNA"/>
</dbReference>
<dbReference type="InterPro" id="IPR012312">
    <property type="entry name" value="Hemerythrin-like"/>
</dbReference>
<dbReference type="STRING" id="286727.SAMN02982917_0999"/>
<name>A0A1X7DUZ5_9PROT</name>
<dbReference type="OrthoDB" id="7203877at2"/>
<proteinExistence type="predicted"/>
<dbReference type="Proteomes" id="UP000192936">
    <property type="component" value="Unassembled WGS sequence"/>
</dbReference>
<evidence type="ECO:0000313" key="3">
    <source>
        <dbReference type="Proteomes" id="UP000192936"/>
    </source>
</evidence>
<accession>A0A1X7DUZ5</accession>
<feature type="domain" description="Hemerythrin-like" evidence="1">
    <location>
        <begin position="9"/>
        <end position="138"/>
    </location>
</feature>
<sequence length="148" mass="16278">MSKVTVSTALYRDHHANVGQLVGRIEALLASRTVEADPAALIAAVRELFGTFAVHLSLEDSALYPRLLAHPDAALRSTAARFQTEMGDLRGRFDQYRTRWPGPVAVAKDPAAFIRETREVVAALKHRIGREDRELYDLIDRAGLASAA</sequence>
<evidence type="ECO:0000259" key="1">
    <source>
        <dbReference type="Pfam" id="PF01814"/>
    </source>
</evidence>
<dbReference type="Gene3D" id="1.20.120.520">
    <property type="entry name" value="nmb1532 protein domain like"/>
    <property type="match status" value="1"/>
</dbReference>
<reference evidence="2 3" key="1">
    <citation type="submission" date="2017-04" db="EMBL/GenBank/DDBJ databases">
        <authorList>
            <person name="Afonso C.L."/>
            <person name="Miller P.J."/>
            <person name="Scott M.A."/>
            <person name="Spackman E."/>
            <person name="Goraichik I."/>
            <person name="Dimitrov K.M."/>
            <person name="Suarez D.L."/>
            <person name="Swayne D.E."/>
        </authorList>
    </citation>
    <scope>NUCLEOTIDE SEQUENCE [LARGE SCALE GENOMIC DNA]</scope>
    <source>
        <strain evidence="2 3">A2P</strain>
    </source>
</reference>
<dbReference type="RefSeq" id="WP_085082840.1">
    <property type="nucleotide sequence ID" value="NZ_FXAK01000001.1"/>
</dbReference>
<organism evidence="2 3">
    <name type="scientific">Azospirillum oryzae</name>
    <dbReference type="NCBI Taxonomy" id="286727"/>
    <lineage>
        <taxon>Bacteria</taxon>
        <taxon>Pseudomonadati</taxon>
        <taxon>Pseudomonadota</taxon>
        <taxon>Alphaproteobacteria</taxon>
        <taxon>Rhodospirillales</taxon>
        <taxon>Azospirillaceae</taxon>
        <taxon>Azospirillum</taxon>
    </lineage>
</organism>
<protein>
    <submittedName>
        <fullName evidence="2">Hemerythrin HHE cation binding domain-containing protein</fullName>
    </submittedName>
</protein>
<dbReference type="Pfam" id="PF01814">
    <property type="entry name" value="Hemerythrin"/>
    <property type="match status" value="1"/>
</dbReference>
<dbReference type="AlphaFoldDB" id="A0A1X7DUZ5"/>
<gene>
    <name evidence="2" type="ORF">SAMN02982917_0999</name>
</gene>
<evidence type="ECO:0000313" key="2">
    <source>
        <dbReference type="EMBL" id="SMF21793.1"/>
    </source>
</evidence>